<keyword evidence="1" id="KW-0614">Plasmid</keyword>
<dbReference type="EMBL" id="CP011405">
    <property type="protein sequence ID" value="AKI05429.1"/>
    <property type="molecule type" value="Genomic_DNA"/>
</dbReference>
<geneLocation type="plasmid" evidence="1 2">
    <name>pR2</name>
</geneLocation>
<evidence type="ECO:0000313" key="2">
    <source>
        <dbReference type="Proteomes" id="UP000035027"/>
    </source>
</evidence>
<dbReference type="Proteomes" id="UP000035027">
    <property type="component" value="Plasmid pR2"/>
</dbReference>
<evidence type="ECO:0000313" key="1">
    <source>
        <dbReference type="EMBL" id="AKI05429.1"/>
    </source>
</evidence>
<protein>
    <submittedName>
        <fullName evidence="1">Uncharacterized protein</fullName>
    </submittedName>
</protein>
<organism evidence="1 2">
    <name type="scientific">Ligilactobacillus salivarius str. Ren</name>
    <dbReference type="NCBI Taxonomy" id="1194971"/>
    <lineage>
        <taxon>Bacteria</taxon>
        <taxon>Bacillati</taxon>
        <taxon>Bacillota</taxon>
        <taxon>Bacilli</taxon>
        <taxon>Lactobacillales</taxon>
        <taxon>Lactobacillaceae</taxon>
        <taxon>Ligilactobacillus</taxon>
    </lineage>
</organism>
<gene>
    <name evidence="1" type="ORF">LsR_01938</name>
</gene>
<sequence>MLLENTLQVILPVHEYHKSSLLLVQSLHEGPVSQNSMVNCAKIGGRSSAIRAVSRL</sequence>
<reference evidence="1 2" key="1">
    <citation type="submission" date="2015-04" db="EMBL/GenBank/DDBJ databases">
        <title>Complete genome sequence of Lactobacillus salivarius Ren, a probiotic strain with antitumor activity.</title>
        <authorList>
            <person name="Sun E."/>
            <person name="Zhao L."/>
            <person name="Liu S."/>
            <person name="Zhang M."/>
            <person name="Guo H."/>
            <person name="Ren F."/>
        </authorList>
    </citation>
    <scope>NUCLEOTIDE SEQUENCE [LARGE SCALE GENOMIC DNA]</scope>
    <source>
        <strain evidence="1 2">Ren</strain>
        <plasmid evidence="1 2">pR2</plasmid>
    </source>
</reference>
<proteinExistence type="predicted"/>
<dbReference type="PATRIC" id="fig|1194971.3.peg.1901"/>
<name>A0A0F7Q1N2_9LACO</name>
<dbReference type="AlphaFoldDB" id="A0A0F7Q1N2"/>
<accession>A0A0F7Q1N2</accession>